<keyword evidence="3" id="KW-1185">Reference proteome</keyword>
<keyword evidence="1" id="KW-1133">Transmembrane helix</keyword>
<protein>
    <submittedName>
        <fullName evidence="2">Uncharacterized protein</fullName>
    </submittedName>
</protein>
<dbReference type="RefSeq" id="WP_264943594.1">
    <property type="nucleotide sequence ID" value="NZ_JAPDRA010000003.1"/>
</dbReference>
<evidence type="ECO:0000313" key="3">
    <source>
        <dbReference type="Proteomes" id="UP001596977"/>
    </source>
</evidence>
<dbReference type="EMBL" id="JBHTJG010000003">
    <property type="protein sequence ID" value="MFD0946221.1"/>
    <property type="molecule type" value="Genomic_DNA"/>
</dbReference>
<evidence type="ECO:0000313" key="2">
    <source>
        <dbReference type="EMBL" id="MFD0946221.1"/>
    </source>
</evidence>
<gene>
    <name evidence="2" type="ORF">ACFQ1E_07735</name>
</gene>
<reference evidence="3" key="1">
    <citation type="journal article" date="2019" name="Int. J. Syst. Evol. Microbiol.">
        <title>The Global Catalogue of Microorganisms (GCM) 10K type strain sequencing project: providing services to taxonomists for standard genome sequencing and annotation.</title>
        <authorList>
            <consortium name="The Broad Institute Genomics Platform"/>
            <consortium name="The Broad Institute Genome Sequencing Center for Infectious Disease"/>
            <person name="Wu L."/>
            <person name="Ma J."/>
        </authorList>
    </citation>
    <scope>NUCLEOTIDE SEQUENCE [LARGE SCALE GENOMIC DNA]</scope>
    <source>
        <strain evidence="3">CCUG 62982</strain>
    </source>
</reference>
<name>A0ABW3H989_9SPHN</name>
<organism evidence="2 3">
    <name type="scientific">Sphingomonas canadensis</name>
    <dbReference type="NCBI Taxonomy" id="1219257"/>
    <lineage>
        <taxon>Bacteria</taxon>
        <taxon>Pseudomonadati</taxon>
        <taxon>Pseudomonadota</taxon>
        <taxon>Alphaproteobacteria</taxon>
        <taxon>Sphingomonadales</taxon>
        <taxon>Sphingomonadaceae</taxon>
        <taxon>Sphingomonas</taxon>
    </lineage>
</organism>
<keyword evidence="1" id="KW-0472">Membrane</keyword>
<feature type="transmembrane region" description="Helical" evidence="1">
    <location>
        <begin position="6"/>
        <end position="26"/>
    </location>
</feature>
<sequence>MDSQKLLGLWPYVLVAAVLAGVVFAVRMRVEARRSAQRVERAEERRRNIAYDKLWRMVMLRPRLQRLTDQRPRDE</sequence>
<keyword evidence="1" id="KW-0812">Transmembrane</keyword>
<dbReference type="Proteomes" id="UP001596977">
    <property type="component" value="Unassembled WGS sequence"/>
</dbReference>
<accession>A0ABW3H989</accession>
<evidence type="ECO:0000256" key="1">
    <source>
        <dbReference type="SAM" id="Phobius"/>
    </source>
</evidence>
<proteinExistence type="predicted"/>
<comment type="caution">
    <text evidence="2">The sequence shown here is derived from an EMBL/GenBank/DDBJ whole genome shotgun (WGS) entry which is preliminary data.</text>
</comment>